<feature type="transmembrane region" description="Helical" evidence="6">
    <location>
        <begin position="137"/>
        <end position="158"/>
    </location>
</feature>
<feature type="transmembrane region" description="Helical" evidence="6">
    <location>
        <begin position="178"/>
        <end position="199"/>
    </location>
</feature>
<feature type="transmembrane region" description="Helical" evidence="6">
    <location>
        <begin position="81"/>
        <end position="100"/>
    </location>
</feature>
<organism evidence="7 8">
    <name type="scientific">SAR86 cluster bacterium</name>
    <dbReference type="NCBI Taxonomy" id="2030880"/>
    <lineage>
        <taxon>Bacteria</taxon>
        <taxon>Pseudomonadati</taxon>
        <taxon>Pseudomonadota</taxon>
        <taxon>Gammaproteobacteria</taxon>
        <taxon>SAR86 cluster</taxon>
    </lineage>
</organism>
<dbReference type="GO" id="GO:0005886">
    <property type="term" value="C:plasma membrane"/>
    <property type="evidence" value="ECO:0007669"/>
    <property type="project" value="UniProtKB-SubCell"/>
</dbReference>
<dbReference type="Pfam" id="PF01925">
    <property type="entry name" value="TauE"/>
    <property type="match status" value="1"/>
</dbReference>
<keyword evidence="4 6" id="KW-1133">Transmembrane helix</keyword>
<proteinExistence type="inferred from homology"/>
<comment type="caution">
    <text evidence="7">The sequence shown here is derived from an EMBL/GenBank/DDBJ whole genome shotgun (WGS) entry which is preliminary data.</text>
</comment>
<feature type="transmembrane region" description="Helical" evidence="6">
    <location>
        <begin position="244"/>
        <end position="262"/>
    </location>
</feature>
<dbReference type="InterPro" id="IPR002781">
    <property type="entry name" value="TM_pro_TauE-like"/>
</dbReference>
<evidence type="ECO:0000256" key="3">
    <source>
        <dbReference type="ARBA" id="ARBA00022692"/>
    </source>
</evidence>
<reference evidence="7 8" key="1">
    <citation type="journal article" date="2018" name="Microbiome">
        <title>Fine metagenomic profile of the Mediterranean stratified and mixed water columns revealed by assembly and recruitment.</title>
        <authorList>
            <person name="Haro-Moreno J.M."/>
            <person name="Lopez-Perez M."/>
            <person name="De La Torre J.R."/>
            <person name="Picazo A."/>
            <person name="Camacho A."/>
            <person name="Rodriguez-Valera F."/>
        </authorList>
    </citation>
    <scope>NUCLEOTIDE SEQUENCE [LARGE SCALE GENOMIC DNA]</scope>
    <source>
        <strain evidence="7">MED-G78</strain>
    </source>
</reference>
<evidence type="ECO:0000256" key="5">
    <source>
        <dbReference type="ARBA" id="ARBA00023136"/>
    </source>
</evidence>
<name>A0A368C5R8_9GAMM</name>
<keyword evidence="6" id="KW-1003">Cell membrane</keyword>
<accession>A0A368C5R8</accession>
<sequence length="263" mass="27606">MGIEILVFLLVGIFAGTLAGMFGIGGGVIIVPALIAIFSYLEFDENIIAHLAIGTSLASIFFTGLASAYSHNSKKGIIWKAFYPLAIGIFMGAIAGAVIADNISGNTLRSIVGIFLLVLAIQLIINHELKEYKNNENYLLSILSGSGIGAASAIVGIGGGSFSVPYLRTFGYEMKLCIGTSAACGVPIALFGSLGYLFTGVNKINLPEMSIGYIYIPAVLGIAVTSVFSANIGVRITHMLSDTTLKILFSVFLMVGALYMLAL</sequence>
<dbReference type="Proteomes" id="UP000252915">
    <property type="component" value="Unassembled WGS sequence"/>
</dbReference>
<evidence type="ECO:0000256" key="1">
    <source>
        <dbReference type="ARBA" id="ARBA00004141"/>
    </source>
</evidence>
<evidence type="ECO:0000256" key="6">
    <source>
        <dbReference type="RuleBase" id="RU363041"/>
    </source>
</evidence>
<evidence type="ECO:0000313" key="8">
    <source>
        <dbReference type="Proteomes" id="UP000252915"/>
    </source>
</evidence>
<dbReference type="EMBL" id="QOPI01000007">
    <property type="protein sequence ID" value="RCL44928.1"/>
    <property type="molecule type" value="Genomic_DNA"/>
</dbReference>
<feature type="transmembrane region" description="Helical" evidence="6">
    <location>
        <begin position="211"/>
        <end position="232"/>
    </location>
</feature>
<evidence type="ECO:0000313" key="7">
    <source>
        <dbReference type="EMBL" id="RCL44928.1"/>
    </source>
</evidence>
<gene>
    <name evidence="7" type="ORF">DBW92_02120</name>
</gene>
<evidence type="ECO:0000256" key="4">
    <source>
        <dbReference type="ARBA" id="ARBA00022989"/>
    </source>
</evidence>
<keyword evidence="3 6" id="KW-0812">Transmembrane</keyword>
<evidence type="ECO:0000256" key="2">
    <source>
        <dbReference type="ARBA" id="ARBA00009142"/>
    </source>
</evidence>
<protein>
    <recommendedName>
        <fullName evidence="6">Probable membrane transporter protein</fullName>
    </recommendedName>
</protein>
<dbReference type="PANTHER" id="PTHR43483:SF3">
    <property type="entry name" value="MEMBRANE TRANSPORTER PROTEIN HI_0806-RELATED"/>
    <property type="match status" value="1"/>
</dbReference>
<comment type="subcellular location">
    <subcellularLocation>
        <location evidence="6">Cell membrane</location>
        <topology evidence="6">Multi-pass membrane protein</topology>
    </subcellularLocation>
    <subcellularLocation>
        <location evidence="1">Membrane</location>
        <topology evidence="1">Multi-pass membrane protein</topology>
    </subcellularLocation>
</comment>
<dbReference type="AlphaFoldDB" id="A0A368C5R8"/>
<feature type="transmembrane region" description="Helical" evidence="6">
    <location>
        <begin position="106"/>
        <end position="125"/>
    </location>
</feature>
<comment type="similarity">
    <text evidence="2 6">Belongs to the 4-toluene sulfonate uptake permease (TSUP) (TC 2.A.102) family.</text>
</comment>
<feature type="transmembrane region" description="Helical" evidence="6">
    <location>
        <begin position="47"/>
        <end position="69"/>
    </location>
</feature>
<dbReference type="PANTHER" id="PTHR43483">
    <property type="entry name" value="MEMBRANE TRANSPORTER PROTEIN HI_0806-RELATED"/>
    <property type="match status" value="1"/>
</dbReference>
<feature type="transmembrane region" description="Helical" evidence="6">
    <location>
        <begin position="7"/>
        <end position="35"/>
    </location>
</feature>
<keyword evidence="5 6" id="KW-0472">Membrane</keyword>